<dbReference type="AlphaFoldDB" id="S5YGY2"/>
<dbReference type="PANTHER" id="PTHR33336:SF1">
    <property type="entry name" value="(4S)-4-HYDROXY-5-PHOSPHONOOXYPENTANE-2,3-DIONE ISOMERASE"/>
    <property type="match status" value="1"/>
</dbReference>
<name>S5YGY2_PARAH</name>
<sequence>MLIQLVRIEVKPGHRDTFLEAFTINCEGTRKEPGNLRFDLLCDPEDENKFSVYEIFRDEAALDEHRKTPHYRTCVEMIDPITVGGRRKDFFLPVLVETARD</sequence>
<dbReference type="PANTHER" id="PTHR33336">
    <property type="entry name" value="QUINOL MONOOXYGENASE YGIN-RELATED"/>
    <property type="match status" value="1"/>
</dbReference>
<organism evidence="2 3">
    <name type="scientific">Paracoccus aminophilus JCM 7686</name>
    <dbReference type="NCBI Taxonomy" id="1367847"/>
    <lineage>
        <taxon>Bacteria</taxon>
        <taxon>Pseudomonadati</taxon>
        <taxon>Pseudomonadota</taxon>
        <taxon>Alphaproteobacteria</taxon>
        <taxon>Rhodobacterales</taxon>
        <taxon>Paracoccaceae</taxon>
        <taxon>Paracoccus</taxon>
    </lineage>
</organism>
<reference evidence="2 3" key="1">
    <citation type="journal article" date="2014" name="BMC Genomics">
        <title>Architecture and functions of a multipartite genome of the methylotrophic bacterium Paracoccus aminophilus JCM 7686, containing primary and secondary chromids.</title>
        <authorList>
            <person name="Dziewit L."/>
            <person name="Czarnecki J."/>
            <person name="Wibberg D."/>
            <person name="Radlinska M."/>
            <person name="Mrozek P."/>
            <person name="Szymczak M."/>
            <person name="Schluter A."/>
            <person name="Puhler A."/>
            <person name="Bartosik D."/>
        </authorList>
    </citation>
    <scope>NUCLEOTIDE SEQUENCE [LARGE SCALE GENOMIC DNA]</scope>
    <source>
        <strain evidence="2">JCM 7686</strain>
        <plasmid evidence="3">Plasmid pAMI4</plasmid>
    </source>
</reference>
<feature type="domain" description="ABM" evidence="1">
    <location>
        <begin position="2"/>
        <end position="90"/>
    </location>
</feature>
<dbReference type="HOGENOM" id="CLU_131496_3_0_5"/>
<evidence type="ECO:0000313" key="2">
    <source>
        <dbReference type="EMBL" id="AGT10728.1"/>
    </source>
</evidence>
<proteinExistence type="predicted"/>
<dbReference type="GO" id="GO:0016491">
    <property type="term" value="F:oxidoreductase activity"/>
    <property type="evidence" value="ECO:0007669"/>
    <property type="project" value="TreeGrafter"/>
</dbReference>
<keyword evidence="2" id="KW-0614">Plasmid</keyword>
<dbReference type="PATRIC" id="fig|1367847.3.peg.3662"/>
<dbReference type="Gene3D" id="3.30.70.100">
    <property type="match status" value="1"/>
</dbReference>
<dbReference type="eggNOG" id="COG1359">
    <property type="taxonomic scope" value="Bacteria"/>
</dbReference>
<dbReference type="PROSITE" id="PS51725">
    <property type="entry name" value="ABM"/>
    <property type="match status" value="1"/>
</dbReference>
<gene>
    <name evidence="2" type="ORF">JCM7686_pAMI4p037</name>
</gene>
<dbReference type="KEGG" id="pami:JCM7686_pAMI4p037"/>
<geneLocation type="plasmid" evidence="2 3">
    <name>pAMI4</name>
</geneLocation>
<dbReference type="SUPFAM" id="SSF54909">
    <property type="entry name" value="Dimeric alpha+beta barrel"/>
    <property type="match status" value="1"/>
</dbReference>
<keyword evidence="3" id="KW-1185">Reference proteome</keyword>
<dbReference type="InterPro" id="IPR007138">
    <property type="entry name" value="ABM_dom"/>
</dbReference>
<dbReference type="InterPro" id="IPR050744">
    <property type="entry name" value="AI-2_Isomerase_LsrG"/>
</dbReference>
<dbReference type="Proteomes" id="UP000015480">
    <property type="component" value="Plasmid pAMI4"/>
</dbReference>
<dbReference type="OrthoDB" id="287932at2"/>
<evidence type="ECO:0000259" key="1">
    <source>
        <dbReference type="PROSITE" id="PS51725"/>
    </source>
</evidence>
<dbReference type="GO" id="GO:0005829">
    <property type="term" value="C:cytosol"/>
    <property type="evidence" value="ECO:0007669"/>
    <property type="project" value="TreeGrafter"/>
</dbReference>
<accession>S5YGY2</accession>
<protein>
    <recommendedName>
        <fullName evidence="1">ABM domain-containing protein</fullName>
    </recommendedName>
</protein>
<dbReference type="RefSeq" id="WP_020952213.1">
    <property type="nucleotide sequence ID" value="NC_022049.1"/>
</dbReference>
<dbReference type="Pfam" id="PF03992">
    <property type="entry name" value="ABM"/>
    <property type="match status" value="1"/>
</dbReference>
<dbReference type="EMBL" id="CP006652">
    <property type="protein sequence ID" value="AGT10728.1"/>
    <property type="molecule type" value="Genomic_DNA"/>
</dbReference>
<evidence type="ECO:0000313" key="3">
    <source>
        <dbReference type="Proteomes" id="UP000015480"/>
    </source>
</evidence>
<dbReference type="InterPro" id="IPR011008">
    <property type="entry name" value="Dimeric_a/b-barrel"/>
</dbReference>